<dbReference type="AlphaFoldDB" id="A0AA39LSF8"/>
<dbReference type="InterPro" id="IPR019425">
    <property type="entry name" value="7TM_GPCR_serpentine_rcpt_Srt"/>
</dbReference>
<accession>A0AA39LSF8</accession>
<dbReference type="EMBL" id="JAUCMV010000003">
    <property type="protein sequence ID" value="KAK0407690.1"/>
    <property type="molecule type" value="Genomic_DNA"/>
</dbReference>
<evidence type="ECO:0000313" key="2">
    <source>
        <dbReference type="EMBL" id="KAK0407690.1"/>
    </source>
</evidence>
<keyword evidence="1" id="KW-0472">Membrane</keyword>
<dbReference type="SUPFAM" id="SSF81321">
    <property type="entry name" value="Family A G protein-coupled receptor-like"/>
    <property type="match status" value="1"/>
</dbReference>
<evidence type="ECO:0008006" key="4">
    <source>
        <dbReference type="Google" id="ProtNLM"/>
    </source>
</evidence>
<dbReference type="PANTHER" id="PTHR23021">
    <property type="entry name" value="SERPENTINE RECEPTOR, CLASS T"/>
    <property type="match status" value="1"/>
</dbReference>
<reference evidence="2" key="1">
    <citation type="submission" date="2023-06" db="EMBL/GenBank/DDBJ databases">
        <title>Genomic analysis of the entomopathogenic nematode Steinernema hermaphroditum.</title>
        <authorList>
            <person name="Schwarz E.M."/>
            <person name="Heppert J.K."/>
            <person name="Baniya A."/>
            <person name="Schwartz H.T."/>
            <person name="Tan C.-H."/>
            <person name="Antoshechkin I."/>
            <person name="Sternberg P.W."/>
            <person name="Goodrich-Blair H."/>
            <person name="Dillman A.R."/>
        </authorList>
    </citation>
    <scope>NUCLEOTIDE SEQUENCE</scope>
    <source>
        <strain evidence="2">PS9179</strain>
        <tissue evidence="2">Whole animal</tissue>
    </source>
</reference>
<protein>
    <recommendedName>
        <fullName evidence="4">7TM GPCR serpentine receptor class x (Srx) domain-containing protein</fullName>
    </recommendedName>
</protein>
<proteinExistence type="predicted"/>
<keyword evidence="3" id="KW-1185">Reference proteome</keyword>
<keyword evidence="1" id="KW-0812">Transmembrane</keyword>
<feature type="transmembrane region" description="Helical" evidence="1">
    <location>
        <begin position="247"/>
        <end position="272"/>
    </location>
</feature>
<gene>
    <name evidence="2" type="ORF">QR680_003533</name>
</gene>
<feature type="transmembrane region" description="Helical" evidence="1">
    <location>
        <begin position="179"/>
        <end position="197"/>
    </location>
</feature>
<evidence type="ECO:0000313" key="3">
    <source>
        <dbReference type="Proteomes" id="UP001175271"/>
    </source>
</evidence>
<organism evidence="2 3">
    <name type="scientific">Steinernema hermaphroditum</name>
    <dbReference type="NCBI Taxonomy" id="289476"/>
    <lineage>
        <taxon>Eukaryota</taxon>
        <taxon>Metazoa</taxon>
        <taxon>Ecdysozoa</taxon>
        <taxon>Nematoda</taxon>
        <taxon>Chromadorea</taxon>
        <taxon>Rhabditida</taxon>
        <taxon>Tylenchina</taxon>
        <taxon>Panagrolaimomorpha</taxon>
        <taxon>Strongyloidoidea</taxon>
        <taxon>Steinernematidae</taxon>
        <taxon>Steinernema</taxon>
    </lineage>
</organism>
<name>A0AA39LSF8_9BILA</name>
<dbReference type="Proteomes" id="UP001175271">
    <property type="component" value="Unassembled WGS sequence"/>
</dbReference>
<keyword evidence="1" id="KW-1133">Transmembrane helix</keyword>
<feature type="transmembrane region" description="Helical" evidence="1">
    <location>
        <begin position="87"/>
        <end position="109"/>
    </location>
</feature>
<feature type="transmembrane region" description="Helical" evidence="1">
    <location>
        <begin position="121"/>
        <end position="142"/>
    </location>
</feature>
<comment type="caution">
    <text evidence="2">The sequence shown here is derived from an EMBL/GenBank/DDBJ whole genome shotgun (WGS) entry which is preliminary data.</text>
</comment>
<feature type="transmembrane region" description="Helical" evidence="1">
    <location>
        <begin position="218"/>
        <end position="235"/>
    </location>
</feature>
<evidence type="ECO:0000256" key="1">
    <source>
        <dbReference type="SAM" id="Phobius"/>
    </source>
</evidence>
<feature type="transmembrane region" description="Helical" evidence="1">
    <location>
        <begin position="14"/>
        <end position="40"/>
    </location>
</feature>
<feature type="transmembrane region" description="Helical" evidence="1">
    <location>
        <begin position="52"/>
        <end position="75"/>
    </location>
</feature>
<sequence>MGYLLSETPYPHRYIVGFLYIIFAIIPLVLHLPVVKALFFHPTYRHQYAYRIMAWHAVFELVMQAVYAAFGVFLVAQNVFHDLFETFVSALFNSCWYGIYLNVAFLAFNRCTVTWELDPKVAWMNGYITGFIWLLSAIHLAVGLSPLAPSKFWLDVGTSSFSGGVLRTCLEELKSCGTWILLAISLAAYLITVVTLLHKHWTNTLPNQTVISKNEFRILLQGFVTFLLGSINQVINFKSQDLFGLDSIYFIASMLVMQLIFGLLNPGLYLIINRRVVHIRQVGHCSLFRDLKKYVLNFLRLKKPGRHVQVRYKASVTTLTSH</sequence>